<dbReference type="Gene3D" id="3.30.70.960">
    <property type="entry name" value="SEA domain"/>
    <property type="match status" value="1"/>
</dbReference>
<dbReference type="RefSeq" id="XP_020855497.1">
    <property type="nucleotide sequence ID" value="XM_020999838.1"/>
</dbReference>
<evidence type="ECO:0000256" key="11">
    <source>
        <dbReference type="SAM" id="Phobius"/>
    </source>
</evidence>
<reference evidence="15" key="1">
    <citation type="submission" date="2025-08" db="UniProtKB">
        <authorList>
            <consortium name="RefSeq"/>
        </authorList>
    </citation>
    <scope>IDENTIFICATION</scope>
    <source>
        <tissue evidence="15">Spleen</tissue>
    </source>
</reference>
<dbReference type="KEGG" id="pcw:110217428"/>
<keyword evidence="4 10" id="KW-0378">Hydrolase</keyword>
<evidence type="ECO:0000313" key="14">
    <source>
        <dbReference type="Proteomes" id="UP000515140"/>
    </source>
</evidence>
<dbReference type="Proteomes" id="UP000515140">
    <property type="component" value="Unplaced"/>
</dbReference>
<keyword evidence="9" id="KW-1015">Disulfide bond</keyword>
<dbReference type="PANTHER" id="PTHR24252">
    <property type="entry name" value="ACROSIN-RELATED"/>
    <property type="match status" value="1"/>
</dbReference>
<feature type="transmembrane region" description="Helical" evidence="11">
    <location>
        <begin position="20"/>
        <end position="43"/>
    </location>
</feature>
<evidence type="ECO:0000256" key="5">
    <source>
        <dbReference type="ARBA" id="ARBA00022825"/>
    </source>
</evidence>
<gene>
    <name evidence="15" type="primary">LOC110217428</name>
</gene>
<dbReference type="PROSITE" id="PS50240">
    <property type="entry name" value="TRYPSIN_DOM"/>
    <property type="match status" value="1"/>
</dbReference>
<dbReference type="PANTHER" id="PTHR24252:SF28">
    <property type="entry name" value="TRANSMEMBRANE PROTEASE SERINE 11C ISOFORM X1"/>
    <property type="match status" value="1"/>
</dbReference>
<evidence type="ECO:0000256" key="3">
    <source>
        <dbReference type="ARBA" id="ARBA00022692"/>
    </source>
</evidence>
<dbReference type="FunFam" id="2.40.10.10:FF:000003">
    <property type="entry name" value="Transmembrane serine protease 3"/>
    <property type="match status" value="1"/>
</dbReference>
<dbReference type="InterPro" id="IPR036364">
    <property type="entry name" value="SEA_dom_sf"/>
</dbReference>
<protein>
    <submittedName>
        <fullName evidence="15">Transmembrane protease serine 11D-like</fullName>
    </submittedName>
</protein>
<name>A0A6P5LBY2_PHACI</name>
<evidence type="ECO:0000256" key="6">
    <source>
        <dbReference type="ARBA" id="ARBA00022968"/>
    </source>
</evidence>
<dbReference type="FunCoup" id="A0A6P5LBY2">
    <property type="interactions" value="47"/>
</dbReference>
<dbReference type="InterPro" id="IPR001254">
    <property type="entry name" value="Trypsin_dom"/>
</dbReference>
<dbReference type="CDD" id="cd00190">
    <property type="entry name" value="Tryp_SPc"/>
    <property type="match status" value="1"/>
</dbReference>
<dbReference type="GeneID" id="110217428"/>
<feature type="domain" description="Peptidase S1" evidence="13">
    <location>
        <begin position="188"/>
        <end position="418"/>
    </location>
</feature>
<keyword evidence="5 10" id="KW-0720">Serine protease</keyword>
<accession>A0A6P5LBY2</accession>
<keyword evidence="8 11" id="KW-0472">Membrane</keyword>
<dbReference type="Pfam" id="PF01390">
    <property type="entry name" value="SEA"/>
    <property type="match status" value="1"/>
</dbReference>
<dbReference type="InterPro" id="IPR018114">
    <property type="entry name" value="TRYPSIN_HIS"/>
</dbReference>
<keyword evidence="2 10" id="KW-0645">Protease</keyword>
<keyword evidence="7 11" id="KW-1133">Transmembrane helix</keyword>
<evidence type="ECO:0000256" key="8">
    <source>
        <dbReference type="ARBA" id="ARBA00023136"/>
    </source>
</evidence>
<comment type="subcellular location">
    <subcellularLocation>
        <location evidence="1">Membrane</location>
        <topology evidence="1">Single-pass type II membrane protein</topology>
    </subcellularLocation>
</comment>
<evidence type="ECO:0000256" key="4">
    <source>
        <dbReference type="ARBA" id="ARBA00022801"/>
    </source>
</evidence>
<evidence type="ECO:0000256" key="1">
    <source>
        <dbReference type="ARBA" id="ARBA00004606"/>
    </source>
</evidence>
<evidence type="ECO:0000256" key="10">
    <source>
        <dbReference type="RuleBase" id="RU363034"/>
    </source>
</evidence>
<keyword evidence="14" id="KW-1185">Reference proteome</keyword>
<dbReference type="InParanoid" id="A0A6P5LBY2"/>
<evidence type="ECO:0000256" key="7">
    <source>
        <dbReference type="ARBA" id="ARBA00022989"/>
    </source>
</evidence>
<proteinExistence type="predicted"/>
<dbReference type="SMART" id="SM00020">
    <property type="entry name" value="Tryp_SPc"/>
    <property type="match status" value="1"/>
</dbReference>
<feature type="domain" description="SEA" evidence="12">
    <location>
        <begin position="46"/>
        <end position="163"/>
    </location>
</feature>
<dbReference type="SUPFAM" id="SSF82671">
    <property type="entry name" value="SEA domain"/>
    <property type="match status" value="1"/>
</dbReference>
<dbReference type="InterPro" id="IPR000082">
    <property type="entry name" value="SEA_dom"/>
</dbReference>
<dbReference type="InterPro" id="IPR009003">
    <property type="entry name" value="Peptidase_S1_PA"/>
</dbReference>
<dbReference type="InterPro" id="IPR043504">
    <property type="entry name" value="Peptidase_S1_PA_chymotrypsin"/>
</dbReference>
<dbReference type="PROSITE" id="PS00135">
    <property type="entry name" value="TRYPSIN_SER"/>
    <property type="match status" value="1"/>
</dbReference>
<dbReference type="PROSITE" id="PS00134">
    <property type="entry name" value="TRYPSIN_HIS"/>
    <property type="match status" value="1"/>
</dbReference>
<dbReference type="GO" id="GO:0006508">
    <property type="term" value="P:proteolysis"/>
    <property type="evidence" value="ECO:0007669"/>
    <property type="project" value="UniProtKB-KW"/>
</dbReference>
<evidence type="ECO:0000259" key="13">
    <source>
        <dbReference type="PROSITE" id="PS50240"/>
    </source>
</evidence>
<dbReference type="PROSITE" id="PS50024">
    <property type="entry name" value="SEA"/>
    <property type="match status" value="1"/>
</dbReference>
<keyword evidence="3 11" id="KW-0812">Transmembrane</keyword>
<evidence type="ECO:0000256" key="2">
    <source>
        <dbReference type="ARBA" id="ARBA00022670"/>
    </source>
</evidence>
<dbReference type="GO" id="GO:0016020">
    <property type="term" value="C:membrane"/>
    <property type="evidence" value="ECO:0007669"/>
    <property type="project" value="UniProtKB-SubCell"/>
</dbReference>
<evidence type="ECO:0000313" key="15">
    <source>
        <dbReference type="RefSeq" id="XP_020855497.1"/>
    </source>
</evidence>
<dbReference type="SUPFAM" id="SSF50494">
    <property type="entry name" value="Trypsin-like serine proteases"/>
    <property type="match status" value="1"/>
</dbReference>
<dbReference type="Gene3D" id="2.40.10.10">
    <property type="entry name" value="Trypsin-like serine proteases"/>
    <property type="match status" value="2"/>
</dbReference>
<keyword evidence="6" id="KW-0735">Signal-anchor</keyword>
<dbReference type="InterPro" id="IPR033116">
    <property type="entry name" value="TRYPSIN_SER"/>
</dbReference>
<dbReference type="GO" id="GO:0004252">
    <property type="term" value="F:serine-type endopeptidase activity"/>
    <property type="evidence" value="ECO:0007669"/>
    <property type="project" value="InterPro"/>
</dbReference>
<dbReference type="InterPro" id="IPR001314">
    <property type="entry name" value="Peptidase_S1A"/>
</dbReference>
<organism evidence="14 15">
    <name type="scientific">Phascolarctos cinereus</name>
    <name type="common">Koala</name>
    <dbReference type="NCBI Taxonomy" id="38626"/>
    <lineage>
        <taxon>Eukaryota</taxon>
        <taxon>Metazoa</taxon>
        <taxon>Chordata</taxon>
        <taxon>Craniata</taxon>
        <taxon>Vertebrata</taxon>
        <taxon>Euteleostomi</taxon>
        <taxon>Mammalia</taxon>
        <taxon>Metatheria</taxon>
        <taxon>Diprotodontia</taxon>
        <taxon>Phascolarctidae</taxon>
        <taxon>Phascolarctos</taxon>
    </lineage>
</organism>
<sequence length="419" mass="46125">MYRPGRVASATRSLNPLVVGIFVVAGVVILGVTIGLLVHFLAFDQKPYLYQSDLQITNVEYTNQLDSPTSQEYRSLSRTIENLMNDTFKASNLGRQFIRAYVVRIRQGDQGVIATVLLKFQFPRGTNGASMKNRIEQILNQLQNNVGTMTINILPEQVQSIPAETAQDILIRECGSSPELMTLAFERIIAGTQAKAGDWPWQASLRLNSVHHCGATLISNTWLLTAAHCFRSVRDPRQWTVTFGYLLNSPEKRANVMRIIIHPNYISETHENDIALVELTSGVTFNRNIHRICLPQANQNIPVGATVYVTGWGSLQPGGTSVNVLRQGMVQIISNDDCNAPESYNGLVTSGMICAGTPGGGTDACQGDSGGPLSMADSRQIWSVWGIVSWGYECGLPDKPGVYTYVPSYRDWITQQTGI</sequence>
<evidence type="ECO:0000256" key="9">
    <source>
        <dbReference type="ARBA" id="ARBA00023157"/>
    </source>
</evidence>
<dbReference type="AlphaFoldDB" id="A0A6P5LBY2"/>
<evidence type="ECO:0000259" key="12">
    <source>
        <dbReference type="PROSITE" id="PS50024"/>
    </source>
</evidence>
<dbReference type="PRINTS" id="PR00722">
    <property type="entry name" value="CHYMOTRYPSIN"/>
</dbReference>
<dbReference type="Pfam" id="PF00089">
    <property type="entry name" value="Trypsin"/>
    <property type="match status" value="1"/>
</dbReference>